<evidence type="ECO:0000313" key="4">
    <source>
        <dbReference type="Proteomes" id="UP000800035"/>
    </source>
</evidence>
<evidence type="ECO:0000256" key="2">
    <source>
        <dbReference type="SAM" id="Phobius"/>
    </source>
</evidence>
<dbReference type="EMBL" id="ML976984">
    <property type="protein sequence ID" value="KAF1959757.1"/>
    <property type="molecule type" value="Genomic_DNA"/>
</dbReference>
<organism evidence="3 4">
    <name type="scientific">Byssothecium circinans</name>
    <dbReference type="NCBI Taxonomy" id="147558"/>
    <lineage>
        <taxon>Eukaryota</taxon>
        <taxon>Fungi</taxon>
        <taxon>Dikarya</taxon>
        <taxon>Ascomycota</taxon>
        <taxon>Pezizomycotina</taxon>
        <taxon>Dothideomycetes</taxon>
        <taxon>Pleosporomycetidae</taxon>
        <taxon>Pleosporales</taxon>
        <taxon>Massarineae</taxon>
        <taxon>Massarinaceae</taxon>
        <taxon>Byssothecium</taxon>
    </lineage>
</organism>
<keyword evidence="2" id="KW-1133">Transmembrane helix</keyword>
<dbReference type="AlphaFoldDB" id="A0A6A5UF89"/>
<evidence type="ECO:0000256" key="1">
    <source>
        <dbReference type="SAM" id="MobiDB-lite"/>
    </source>
</evidence>
<sequence>MTMFKWIPDSKSNPSGGATQDNGSNQIVSDWLWLYWAITAPLTFAILVLWFWWYKRTDKRYKEKQEHELDEEAKME</sequence>
<feature type="transmembrane region" description="Helical" evidence="2">
    <location>
        <begin position="33"/>
        <end position="54"/>
    </location>
</feature>
<evidence type="ECO:0000313" key="3">
    <source>
        <dbReference type="EMBL" id="KAF1959757.1"/>
    </source>
</evidence>
<feature type="compositionally biased region" description="Polar residues" evidence="1">
    <location>
        <begin position="10"/>
        <end position="22"/>
    </location>
</feature>
<keyword evidence="2" id="KW-0812">Transmembrane</keyword>
<protein>
    <submittedName>
        <fullName evidence="3">Uncharacterized protein</fullName>
    </submittedName>
</protein>
<keyword evidence="4" id="KW-1185">Reference proteome</keyword>
<name>A0A6A5UF89_9PLEO</name>
<feature type="region of interest" description="Disordered" evidence="1">
    <location>
        <begin position="1"/>
        <end position="22"/>
    </location>
</feature>
<dbReference type="OrthoDB" id="2830640at2759"/>
<reference evidence="3" key="1">
    <citation type="journal article" date="2020" name="Stud. Mycol.">
        <title>101 Dothideomycetes genomes: a test case for predicting lifestyles and emergence of pathogens.</title>
        <authorList>
            <person name="Haridas S."/>
            <person name="Albert R."/>
            <person name="Binder M."/>
            <person name="Bloem J."/>
            <person name="Labutti K."/>
            <person name="Salamov A."/>
            <person name="Andreopoulos B."/>
            <person name="Baker S."/>
            <person name="Barry K."/>
            <person name="Bills G."/>
            <person name="Bluhm B."/>
            <person name="Cannon C."/>
            <person name="Castanera R."/>
            <person name="Culley D."/>
            <person name="Daum C."/>
            <person name="Ezra D."/>
            <person name="Gonzalez J."/>
            <person name="Henrissat B."/>
            <person name="Kuo A."/>
            <person name="Liang C."/>
            <person name="Lipzen A."/>
            <person name="Lutzoni F."/>
            <person name="Magnuson J."/>
            <person name="Mondo S."/>
            <person name="Nolan M."/>
            <person name="Ohm R."/>
            <person name="Pangilinan J."/>
            <person name="Park H.-J."/>
            <person name="Ramirez L."/>
            <person name="Alfaro M."/>
            <person name="Sun H."/>
            <person name="Tritt A."/>
            <person name="Yoshinaga Y."/>
            <person name="Zwiers L.-H."/>
            <person name="Turgeon B."/>
            <person name="Goodwin S."/>
            <person name="Spatafora J."/>
            <person name="Crous P."/>
            <person name="Grigoriev I."/>
        </authorList>
    </citation>
    <scope>NUCLEOTIDE SEQUENCE</scope>
    <source>
        <strain evidence="3">CBS 675.92</strain>
    </source>
</reference>
<dbReference type="Proteomes" id="UP000800035">
    <property type="component" value="Unassembled WGS sequence"/>
</dbReference>
<proteinExistence type="predicted"/>
<accession>A0A6A5UF89</accession>
<keyword evidence="2" id="KW-0472">Membrane</keyword>
<gene>
    <name evidence="3" type="ORF">CC80DRAFT_309628</name>
</gene>